<dbReference type="EMBL" id="CACRXK020000229">
    <property type="protein sequence ID" value="CAB3979790.1"/>
    <property type="molecule type" value="Genomic_DNA"/>
</dbReference>
<comment type="caution">
    <text evidence="1">The sequence shown here is derived from an EMBL/GenBank/DDBJ whole genome shotgun (WGS) entry which is preliminary data.</text>
</comment>
<accession>A0A6S7G0J3</accession>
<reference evidence="1" key="1">
    <citation type="submission" date="2020-04" db="EMBL/GenBank/DDBJ databases">
        <authorList>
            <person name="Alioto T."/>
            <person name="Alioto T."/>
            <person name="Gomez Garrido J."/>
        </authorList>
    </citation>
    <scope>NUCLEOTIDE SEQUENCE</scope>
    <source>
        <strain evidence="1">A484AB</strain>
    </source>
</reference>
<sequence>VAVVPNNQSMNKLPKVEGLLSYLSDKKKLYIKEKSQWTALANQKEVRFTSSFAADITFQNVNVKFPSPPQLPIF</sequence>
<dbReference type="AlphaFoldDB" id="A0A6S7G0J3"/>
<evidence type="ECO:0000313" key="1">
    <source>
        <dbReference type="EMBL" id="CAB3979790.1"/>
    </source>
</evidence>
<proteinExistence type="predicted"/>
<protein>
    <submittedName>
        <fullName evidence="1">Uncharacterized protein</fullName>
    </submittedName>
</protein>
<keyword evidence="2" id="KW-1185">Reference proteome</keyword>
<feature type="non-terminal residue" evidence="1">
    <location>
        <position position="1"/>
    </location>
</feature>
<name>A0A6S7G0J3_PARCT</name>
<dbReference type="Proteomes" id="UP001152795">
    <property type="component" value="Unassembled WGS sequence"/>
</dbReference>
<gene>
    <name evidence="1" type="ORF">PACLA_8A002531</name>
</gene>
<organism evidence="1 2">
    <name type="scientific">Paramuricea clavata</name>
    <name type="common">Red gorgonian</name>
    <name type="synonym">Violescent sea-whip</name>
    <dbReference type="NCBI Taxonomy" id="317549"/>
    <lineage>
        <taxon>Eukaryota</taxon>
        <taxon>Metazoa</taxon>
        <taxon>Cnidaria</taxon>
        <taxon>Anthozoa</taxon>
        <taxon>Octocorallia</taxon>
        <taxon>Malacalcyonacea</taxon>
        <taxon>Plexauridae</taxon>
        <taxon>Paramuricea</taxon>
    </lineage>
</organism>
<evidence type="ECO:0000313" key="2">
    <source>
        <dbReference type="Proteomes" id="UP001152795"/>
    </source>
</evidence>